<keyword evidence="4 9" id="KW-0808">Transferase</keyword>
<evidence type="ECO:0000313" key="9">
    <source>
        <dbReference type="EMBL" id="TES84225.1"/>
    </source>
</evidence>
<dbReference type="InterPro" id="IPR037157">
    <property type="entry name" value="Acetyltransf_C_sf"/>
</dbReference>
<protein>
    <submittedName>
        <fullName evidence="9">Acyl-ACP--UDP-N-acetylglucosamine O-acyltransferase</fullName>
        <ecNumber evidence="9">2.3.1.129</ecNumber>
    </submittedName>
</protein>
<gene>
    <name evidence="9" type="primary">lpxA</name>
    <name evidence="9" type="ORF">E3J95_07050</name>
</gene>
<keyword evidence="1" id="KW-0963">Cytoplasm</keyword>
<dbReference type="Pfam" id="PF13720">
    <property type="entry name" value="Acetyltransf_11"/>
    <property type="match status" value="1"/>
</dbReference>
<keyword evidence="2" id="KW-0444">Lipid biosynthesis</keyword>
<sequence>MSTSVHPTALVDPKCELDDQVEVGPYSIIGGEARIGKGTIIGPQVLIEGWVRIGKRCTIGKGVIIGAPPQDTNFEGKRSFVEIGDGNLIREYSTIHRGSKAESTTRIGSEIFLMAYSHIAHNCTVEDGVVVANMGTLAGYVTLEKKVMVGGLSAIHQYVKVGTYSIIGGCSKVIKDVPPYTRVDGHPATLWGLNSVGLRRANFSPKKRELLERAYKILFRSGLNTSQATKQIENDLEPIPEIRHLCEFVKNSERGICKEKRNAPL</sequence>
<dbReference type="GO" id="GO:0009245">
    <property type="term" value="P:lipid A biosynthetic process"/>
    <property type="evidence" value="ECO:0007669"/>
    <property type="project" value="UniProtKB-KW"/>
</dbReference>
<organism evidence="9 10">
    <name type="scientific">Aerophobetes bacterium</name>
    <dbReference type="NCBI Taxonomy" id="2030807"/>
    <lineage>
        <taxon>Bacteria</taxon>
        <taxon>Candidatus Aerophobota</taxon>
    </lineage>
</organism>
<comment type="caution">
    <text evidence="9">The sequence shown here is derived from an EMBL/GenBank/DDBJ whole genome shotgun (WGS) entry which is preliminary data.</text>
</comment>
<evidence type="ECO:0000256" key="6">
    <source>
        <dbReference type="ARBA" id="ARBA00023098"/>
    </source>
</evidence>
<dbReference type="PANTHER" id="PTHR43480:SF1">
    <property type="entry name" value="ACYL-[ACYL-CARRIER-PROTEIN]--UDP-N-ACETYLGLUCOSAMINE O-ACYLTRANSFERASE, MITOCHONDRIAL-RELATED"/>
    <property type="match status" value="1"/>
</dbReference>
<evidence type="ECO:0000256" key="5">
    <source>
        <dbReference type="ARBA" id="ARBA00022737"/>
    </source>
</evidence>
<dbReference type="InterPro" id="IPR011004">
    <property type="entry name" value="Trimer_LpxA-like_sf"/>
</dbReference>
<dbReference type="InterPro" id="IPR018357">
    <property type="entry name" value="Hexapep_transf_CS"/>
</dbReference>
<dbReference type="EMBL" id="SOKU01000343">
    <property type="protein sequence ID" value="TES84225.1"/>
    <property type="molecule type" value="Genomic_DNA"/>
</dbReference>
<evidence type="ECO:0000259" key="8">
    <source>
        <dbReference type="Pfam" id="PF13720"/>
    </source>
</evidence>
<proteinExistence type="predicted"/>
<evidence type="ECO:0000256" key="3">
    <source>
        <dbReference type="ARBA" id="ARBA00022556"/>
    </source>
</evidence>
<dbReference type="Proteomes" id="UP000320781">
    <property type="component" value="Unassembled WGS sequence"/>
</dbReference>
<dbReference type="AlphaFoldDB" id="A0A523QFM7"/>
<keyword evidence="7 9" id="KW-0012">Acyltransferase</keyword>
<name>A0A523QFM7_UNCAE</name>
<keyword evidence="3" id="KW-0441">Lipid A biosynthesis</keyword>
<evidence type="ECO:0000256" key="4">
    <source>
        <dbReference type="ARBA" id="ARBA00022679"/>
    </source>
</evidence>
<keyword evidence="5" id="KW-0677">Repeat</keyword>
<dbReference type="InterPro" id="IPR029098">
    <property type="entry name" value="Acetyltransf_C"/>
</dbReference>
<dbReference type="Gene3D" id="2.160.10.10">
    <property type="entry name" value="Hexapeptide repeat proteins"/>
    <property type="match status" value="1"/>
</dbReference>
<dbReference type="Pfam" id="PF00132">
    <property type="entry name" value="Hexapep"/>
    <property type="match status" value="1"/>
</dbReference>
<dbReference type="PROSITE" id="PS00101">
    <property type="entry name" value="HEXAPEP_TRANSFERASES"/>
    <property type="match status" value="2"/>
</dbReference>
<dbReference type="GO" id="GO:0016020">
    <property type="term" value="C:membrane"/>
    <property type="evidence" value="ECO:0007669"/>
    <property type="project" value="GOC"/>
</dbReference>
<evidence type="ECO:0000256" key="7">
    <source>
        <dbReference type="ARBA" id="ARBA00023315"/>
    </source>
</evidence>
<evidence type="ECO:0000313" key="10">
    <source>
        <dbReference type="Proteomes" id="UP000320781"/>
    </source>
</evidence>
<dbReference type="CDD" id="cd03351">
    <property type="entry name" value="LbH_UDP-GlcNAc_AT"/>
    <property type="match status" value="1"/>
</dbReference>
<evidence type="ECO:0000256" key="1">
    <source>
        <dbReference type="ARBA" id="ARBA00022490"/>
    </source>
</evidence>
<dbReference type="PANTHER" id="PTHR43480">
    <property type="entry name" value="ACYL-[ACYL-CARRIER-PROTEIN]--UDP-N-ACETYLGLUCOSAMINE O-ACYLTRANSFERASE"/>
    <property type="match status" value="1"/>
</dbReference>
<dbReference type="SUPFAM" id="SSF51161">
    <property type="entry name" value="Trimeric LpxA-like enzymes"/>
    <property type="match status" value="1"/>
</dbReference>
<dbReference type="PIRSF" id="PIRSF000456">
    <property type="entry name" value="UDP-GlcNAc_acltr"/>
    <property type="match status" value="1"/>
</dbReference>
<dbReference type="Gene3D" id="1.20.1180.10">
    <property type="entry name" value="Udp N-acetylglucosamine O-acyltransferase, C-terminal domain"/>
    <property type="match status" value="1"/>
</dbReference>
<dbReference type="EC" id="2.3.1.129" evidence="9"/>
<dbReference type="InterPro" id="IPR010137">
    <property type="entry name" value="Lipid_A_LpxA"/>
</dbReference>
<evidence type="ECO:0000256" key="2">
    <source>
        <dbReference type="ARBA" id="ARBA00022516"/>
    </source>
</evidence>
<keyword evidence="6" id="KW-0443">Lipid metabolism</keyword>
<dbReference type="NCBIfam" id="TIGR01852">
    <property type="entry name" value="lipid_A_lpxA"/>
    <property type="match status" value="1"/>
</dbReference>
<accession>A0A523QFM7</accession>
<feature type="domain" description="UDP N-acetylglucosamine O-acyltransferase C-terminal" evidence="8">
    <location>
        <begin position="176"/>
        <end position="257"/>
    </location>
</feature>
<dbReference type="InterPro" id="IPR001451">
    <property type="entry name" value="Hexapep"/>
</dbReference>
<dbReference type="NCBIfam" id="NF003657">
    <property type="entry name" value="PRK05289.1"/>
    <property type="match status" value="1"/>
</dbReference>
<dbReference type="GO" id="GO:0008780">
    <property type="term" value="F:acyl-[acyl-carrier-protein]-UDP-N-acetylglucosamine O-acyltransferase activity"/>
    <property type="evidence" value="ECO:0007669"/>
    <property type="project" value="UniProtKB-EC"/>
</dbReference>
<reference evidence="9 10" key="1">
    <citation type="submission" date="2019-03" db="EMBL/GenBank/DDBJ databases">
        <title>Metabolic potential of uncultured bacteria and archaea associated with petroleum seepage in deep-sea sediments.</title>
        <authorList>
            <person name="Dong X."/>
            <person name="Hubert C."/>
        </authorList>
    </citation>
    <scope>NUCLEOTIDE SEQUENCE [LARGE SCALE GENOMIC DNA]</scope>
    <source>
        <strain evidence="9">E44_bin92</strain>
    </source>
</reference>